<gene>
    <name evidence="2" type="ordered locus">Pnec_0727</name>
</gene>
<keyword evidence="1" id="KW-0472">Membrane</keyword>
<organism evidence="2">
    <name type="scientific">Polynucleobacter necessarius subsp. necessarius (strain STIR1)</name>
    <dbReference type="NCBI Taxonomy" id="452638"/>
    <lineage>
        <taxon>Bacteria</taxon>
        <taxon>Pseudomonadati</taxon>
        <taxon>Pseudomonadota</taxon>
        <taxon>Betaproteobacteria</taxon>
        <taxon>Burkholderiales</taxon>
        <taxon>Burkholderiaceae</taxon>
        <taxon>Polynucleobacter</taxon>
    </lineage>
</organism>
<evidence type="ECO:0008006" key="3">
    <source>
        <dbReference type="Google" id="ProtNLM"/>
    </source>
</evidence>
<evidence type="ECO:0000313" key="2">
    <source>
        <dbReference type="EMBL" id="ACB43953.1"/>
    </source>
</evidence>
<dbReference type="EMBL" id="CP001010">
    <property type="protein sequence ID" value="ACB43953.1"/>
    <property type="molecule type" value="Genomic_DNA"/>
</dbReference>
<protein>
    <recommendedName>
        <fullName evidence="3">Prepilin-type N-terminal cleavage/methylation domain-containing protein</fullName>
    </recommendedName>
</protein>
<dbReference type="InterPro" id="IPR012902">
    <property type="entry name" value="N_methyl_site"/>
</dbReference>
<sequence>MNHGDNGYTLVELLVAIAVTAIILVGTYAAYTFFAQQQQALLAQTEVDCAALRTIDLMQSDIRMAGFKDYADPNLMPASQVIVISSTNPGDIHFVFDDTMHPDLYIAPWCAITLPM</sequence>
<dbReference type="InterPro" id="IPR045584">
    <property type="entry name" value="Pilin-like"/>
</dbReference>
<dbReference type="HOGENOM" id="CLU_2094598_0_0_4"/>
<reference evidence="2" key="1">
    <citation type="submission" date="2008-03" db="EMBL/GenBank/DDBJ databases">
        <title>Complete sequence of Polynucleobacter necessarius STIR1.</title>
        <authorList>
            <consortium name="US DOE Joint Genome Institute"/>
            <person name="Copeland A."/>
            <person name="Lucas S."/>
            <person name="Lapidus A."/>
            <person name="Barry K."/>
            <person name="Detter J.C."/>
            <person name="Glavina del Rio T."/>
            <person name="Hammon N."/>
            <person name="Israni S."/>
            <person name="Dalin E."/>
            <person name="Tice H."/>
            <person name="Pitluck S."/>
            <person name="Chain P."/>
            <person name="Malfatti S."/>
            <person name="Shin M."/>
            <person name="Vergez L."/>
            <person name="Schmutz J."/>
            <person name="Larimer F."/>
            <person name="Land M."/>
            <person name="Hauser L."/>
            <person name="Kyrpides N."/>
            <person name="Kim E."/>
            <person name="Hahn M."/>
            <person name="Richardson P."/>
        </authorList>
    </citation>
    <scope>NUCLEOTIDE SEQUENCE [LARGE SCALE GENOMIC DNA]</scope>
    <source>
        <strain evidence="2">STIR1</strain>
    </source>
</reference>
<dbReference type="OrthoDB" id="7159090at2"/>
<dbReference type="KEGG" id="pne:Pnec_0727"/>
<dbReference type="STRING" id="452638.Pnec_0727"/>
<dbReference type="AlphaFoldDB" id="B1XUC6"/>
<evidence type="ECO:0000256" key="1">
    <source>
        <dbReference type="SAM" id="Phobius"/>
    </source>
</evidence>
<dbReference type="Pfam" id="PF07963">
    <property type="entry name" value="N_methyl"/>
    <property type="match status" value="1"/>
</dbReference>
<dbReference type="SUPFAM" id="SSF54523">
    <property type="entry name" value="Pili subunits"/>
    <property type="match status" value="1"/>
</dbReference>
<dbReference type="NCBIfam" id="TIGR02532">
    <property type="entry name" value="IV_pilin_GFxxxE"/>
    <property type="match status" value="1"/>
</dbReference>
<proteinExistence type="predicted"/>
<keyword evidence="1" id="KW-1133">Transmembrane helix</keyword>
<accession>B1XUC6</accession>
<keyword evidence="1" id="KW-0812">Transmembrane</keyword>
<name>B1XUC6_POLNS</name>
<feature type="transmembrane region" description="Helical" evidence="1">
    <location>
        <begin position="13"/>
        <end position="34"/>
    </location>
</feature>